<evidence type="ECO:0008006" key="6">
    <source>
        <dbReference type="Google" id="ProtNLM"/>
    </source>
</evidence>
<evidence type="ECO:0000313" key="5">
    <source>
        <dbReference type="Proteomes" id="UP000198552"/>
    </source>
</evidence>
<dbReference type="Pfam" id="PF00106">
    <property type="entry name" value="adh_short"/>
    <property type="match status" value="1"/>
</dbReference>
<organism evidence="4 5">
    <name type="scientific">Oryzisolibacter propanilivorax</name>
    <dbReference type="NCBI Taxonomy" id="1527607"/>
    <lineage>
        <taxon>Bacteria</taxon>
        <taxon>Pseudomonadati</taxon>
        <taxon>Pseudomonadota</taxon>
        <taxon>Betaproteobacteria</taxon>
        <taxon>Burkholderiales</taxon>
        <taxon>Comamonadaceae</taxon>
        <taxon>Oryzisolibacter</taxon>
    </lineage>
</organism>
<dbReference type="SUPFAM" id="SSF51735">
    <property type="entry name" value="NAD(P)-binding Rossmann-fold domains"/>
    <property type="match status" value="1"/>
</dbReference>
<evidence type="ECO:0000256" key="1">
    <source>
        <dbReference type="ARBA" id="ARBA00006484"/>
    </source>
</evidence>
<dbReference type="STRING" id="1527607.SAMN05428957_106153"/>
<dbReference type="PRINTS" id="PR00081">
    <property type="entry name" value="GDHRDH"/>
</dbReference>
<dbReference type="PANTHER" id="PTHR44196:SF2">
    <property type="entry name" value="SHORT-CHAIN DEHYDROGENASE-RELATED"/>
    <property type="match status" value="1"/>
</dbReference>
<gene>
    <name evidence="4" type="ORF">SAMN05428957_106153</name>
</gene>
<proteinExistence type="inferred from homology"/>
<dbReference type="PANTHER" id="PTHR44196">
    <property type="entry name" value="DEHYDROGENASE/REDUCTASE SDR FAMILY MEMBER 7B"/>
    <property type="match status" value="1"/>
</dbReference>
<dbReference type="RefSeq" id="WP_091570258.1">
    <property type="nucleotide sequence ID" value="NZ_FNHP01000006.1"/>
</dbReference>
<dbReference type="GO" id="GO:0016020">
    <property type="term" value="C:membrane"/>
    <property type="evidence" value="ECO:0007669"/>
    <property type="project" value="TreeGrafter"/>
</dbReference>
<dbReference type="InterPro" id="IPR002347">
    <property type="entry name" value="SDR_fam"/>
</dbReference>
<dbReference type="AlphaFoldDB" id="A0A1G9TK00"/>
<dbReference type="PRINTS" id="PR00080">
    <property type="entry name" value="SDRFAMILY"/>
</dbReference>
<comment type="similarity">
    <text evidence="1 3">Belongs to the short-chain dehydrogenases/reductases (SDR) family.</text>
</comment>
<protein>
    <recommendedName>
        <fullName evidence="6">Short-chain dehydrogenase</fullName>
    </recommendedName>
</protein>
<evidence type="ECO:0000313" key="4">
    <source>
        <dbReference type="EMBL" id="SDM47505.1"/>
    </source>
</evidence>
<evidence type="ECO:0000256" key="3">
    <source>
        <dbReference type="RuleBase" id="RU000363"/>
    </source>
</evidence>
<dbReference type="CDD" id="cd05233">
    <property type="entry name" value="SDR_c"/>
    <property type="match status" value="1"/>
</dbReference>
<evidence type="ECO:0000256" key="2">
    <source>
        <dbReference type="ARBA" id="ARBA00023002"/>
    </source>
</evidence>
<reference evidence="5" key="1">
    <citation type="submission" date="2016-10" db="EMBL/GenBank/DDBJ databases">
        <authorList>
            <person name="Varghese N."/>
            <person name="Submissions S."/>
        </authorList>
    </citation>
    <scope>NUCLEOTIDE SEQUENCE [LARGE SCALE GENOMIC DNA]</scope>
    <source>
        <strain evidence="5">EPL6</strain>
    </source>
</reference>
<dbReference type="OrthoDB" id="9810734at2"/>
<keyword evidence="2" id="KW-0560">Oxidoreductase</keyword>
<dbReference type="Proteomes" id="UP000198552">
    <property type="component" value="Unassembled WGS sequence"/>
</dbReference>
<dbReference type="InterPro" id="IPR036291">
    <property type="entry name" value="NAD(P)-bd_dom_sf"/>
</dbReference>
<accession>A0A1G9TK00</accession>
<sequence length="266" mass="28457">MAALSRHYALITGGTEGIGHELARLFAQDGYGLILVARTDSALQQRAQELSAQYGVDVVPIACDLMQPGAAAALYDDVQARSLTVEVLVNDAGQGQFGLFVEQDLQRLLDIVQLNVASVTALTHLFLKDMVARNQGKVLQLASVASEAPGPWQAVYHATKAYVLQLSEALANELKDTHVTVTALQPGATDTDFFRKAGMLDSRILDSKLADPAQVARDGHDALLSGDAKVVSGLKNKVMVAMSNVLPDSLVAEQINRQQKPRDGAE</sequence>
<name>A0A1G9TK00_9BURK</name>
<keyword evidence="5" id="KW-1185">Reference proteome</keyword>
<dbReference type="Gene3D" id="3.40.50.720">
    <property type="entry name" value="NAD(P)-binding Rossmann-like Domain"/>
    <property type="match status" value="1"/>
</dbReference>
<dbReference type="GO" id="GO:0016491">
    <property type="term" value="F:oxidoreductase activity"/>
    <property type="evidence" value="ECO:0007669"/>
    <property type="project" value="UniProtKB-KW"/>
</dbReference>
<dbReference type="PIRSF" id="PIRSF000126">
    <property type="entry name" value="11-beta-HSD1"/>
    <property type="match status" value="1"/>
</dbReference>
<dbReference type="EMBL" id="FNHP01000006">
    <property type="protein sequence ID" value="SDM47505.1"/>
    <property type="molecule type" value="Genomic_DNA"/>
</dbReference>